<proteinExistence type="predicted"/>
<sequence>MRRSTIRVSLVWWKDQGDAVITGEGTRLGVAAARRLAELDRPEIGPGLTEAEFDRVEREFGFRFADDHRAFLSVGLPLNGPVAEGQAGERPWPDWRDGDRDELREHLDWPVDCLLWDVRHGHWRESWGERPEDTEAAVAAARLCLAEAPRMTPVYAHRFLPAGAGTCGHPVLSMRGGDIIYCGVDLLDYVNQEFAEPRPDRPAGWPPHLTVPFWSDYLRPRYRS</sequence>
<dbReference type="STRING" id="2017.SAMN05444320_104533"/>
<name>A0A1M5DND8_STRHI</name>
<dbReference type="PANTHER" id="PTHR32011">
    <property type="entry name" value="OS08G0472400 PROTEIN"/>
    <property type="match status" value="1"/>
</dbReference>
<dbReference type="EMBL" id="FQVN01000004">
    <property type="protein sequence ID" value="SHF68415.1"/>
    <property type="molecule type" value="Genomic_DNA"/>
</dbReference>
<keyword evidence="2" id="KW-1185">Reference proteome</keyword>
<evidence type="ECO:0000313" key="1">
    <source>
        <dbReference type="EMBL" id="SHF68415.1"/>
    </source>
</evidence>
<accession>A0A1M5DND8</accession>
<protein>
    <recommendedName>
        <fullName evidence="3">SMI1/KNR4 family protein</fullName>
    </recommendedName>
</protein>
<reference evidence="1 2" key="1">
    <citation type="submission" date="2016-11" db="EMBL/GenBank/DDBJ databases">
        <authorList>
            <person name="Jaros S."/>
            <person name="Januszkiewicz K."/>
            <person name="Wedrychowicz H."/>
        </authorList>
    </citation>
    <scope>NUCLEOTIDE SEQUENCE [LARGE SCALE GENOMIC DNA]</scope>
    <source>
        <strain evidence="1 2">DSM 44523</strain>
    </source>
</reference>
<dbReference type="PANTHER" id="PTHR32011:SF2">
    <property type="entry name" value="OS08G0472400 PROTEIN"/>
    <property type="match status" value="1"/>
</dbReference>
<dbReference type="Proteomes" id="UP000184501">
    <property type="component" value="Unassembled WGS sequence"/>
</dbReference>
<dbReference type="AlphaFoldDB" id="A0A1M5DND8"/>
<gene>
    <name evidence="1" type="ORF">SAMN05444320_104533</name>
</gene>
<evidence type="ECO:0000313" key="2">
    <source>
        <dbReference type="Proteomes" id="UP000184501"/>
    </source>
</evidence>
<organism evidence="1 2">
    <name type="scientific">Streptoalloteichus hindustanus</name>
    <dbReference type="NCBI Taxonomy" id="2017"/>
    <lineage>
        <taxon>Bacteria</taxon>
        <taxon>Bacillati</taxon>
        <taxon>Actinomycetota</taxon>
        <taxon>Actinomycetes</taxon>
        <taxon>Pseudonocardiales</taxon>
        <taxon>Pseudonocardiaceae</taxon>
        <taxon>Streptoalloteichus</taxon>
    </lineage>
</organism>
<evidence type="ECO:0008006" key="3">
    <source>
        <dbReference type="Google" id="ProtNLM"/>
    </source>
</evidence>